<keyword evidence="3" id="KW-0539">Nucleus</keyword>
<dbReference type="PANTHER" id="PTHR15245:SF20">
    <property type="entry name" value="SYMPLEKIN"/>
    <property type="match status" value="1"/>
</dbReference>
<dbReference type="EMBL" id="JAGHQM010000178">
    <property type="protein sequence ID" value="KAH0564790.1"/>
    <property type="molecule type" value="Genomic_DNA"/>
</dbReference>
<dbReference type="Pfam" id="PF11935">
    <property type="entry name" value="SYMPK_PTA1_N"/>
    <property type="match status" value="1"/>
</dbReference>
<dbReference type="InterPro" id="IPR011989">
    <property type="entry name" value="ARM-like"/>
</dbReference>
<gene>
    <name evidence="6" type="ORF">GP486_001819</name>
</gene>
<feature type="compositionally biased region" description="Basic and acidic residues" evidence="4">
    <location>
        <begin position="332"/>
        <end position="341"/>
    </location>
</feature>
<feature type="domain" description="Symplekin/Pta1 N-terminal" evidence="5">
    <location>
        <begin position="102"/>
        <end position="320"/>
    </location>
</feature>
<evidence type="ECO:0000256" key="3">
    <source>
        <dbReference type="ARBA" id="ARBA00023242"/>
    </source>
</evidence>
<comment type="caution">
    <text evidence="6">The sequence shown here is derived from an EMBL/GenBank/DDBJ whole genome shotgun (WGS) entry which is preliminary data.</text>
</comment>
<sequence length="651" mass="72960">MSATVQQQSPSSSVGDQLAQLDAARNLVLGDAAYYPQIVQGILPIIGATARHELRRWGAEFLAETFASPILAMNTKESLSLIVLDTLLAMLVLEEEKEMETGVLKSVVQFAASVYPLVFRHTITNPNDAATWEKMNAIKTRILRLWDTAAPGVRICCMKFAQKVIQVQTPGTIADPRRPDQNEISLALVPRNHPLIPPPNLEAQASGLLDRLLNIFQENTSDAVLVNATLNCLGVLIKTRPSVSNKILNSVLNFNPLKLANSPMTAKIKIMVKSMERSTRALLLNANKRNPTGPLAGRIQQHLDRLMQSRMDIFDEGSRKRVLPSEPTDGLDPSKRLRLGTDIHGTPTPPLRLPPIPPLPMGPISFAQLFTLTADEELRSFDGIRTRYTALSQEQRMLEPSSLQGFDDDDDDYEPDFQPAEDDEQILNKLDNVTPGDGHDQEPEVALGPFKLPPPSPFSGEELEDISQGTVIRIFEFMNSLDEPSPAKRQKTGINRLAASNYDRDSWITVIARLATRTSTGLETDQDRIETEDGDVTERRRVTIGNKIRESLYVYVLEDFRKRIDIAIGWLTEEWYNERMQMKAGGDAIPRYEKWAIKVLDGILPYLDAKDNRVFTRYLSELPDLSKELLERVKTLCLDPERVQLVITSLQ</sequence>
<accession>A0A9P8LFE8</accession>
<reference evidence="6" key="1">
    <citation type="submission" date="2021-03" db="EMBL/GenBank/DDBJ databases">
        <title>Comparative genomics and phylogenomic investigation of the class Geoglossomycetes provide insights into ecological specialization and systematics.</title>
        <authorList>
            <person name="Melie T."/>
            <person name="Pirro S."/>
            <person name="Miller A.N."/>
            <person name="Quandt A."/>
        </authorList>
    </citation>
    <scope>NUCLEOTIDE SEQUENCE</scope>
    <source>
        <strain evidence="6">CAQ_001_2017</strain>
    </source>
</reference>
<protein>
    <recommendedName>
        <fullName evidence="5">Symplekin/Pta1 N-terminal domain-containing protein</fullName>
    </recommendedName>
</protein>
<feature type="region of interest" description="Disordered" evidence="4">
    <location>
        <begin position="320"/>
        <end position="350"/>
    </location>
</feature>
<keyword evidence="2" id="KW-0507">mRNA processing</keyword>
<dbReference type="InterPro" id="IPR021850">
    <property type="entry name" value="Symplekin/Pta1"/>
</dbReference>
<evidence type="ECO:0000313" key="7">
    <source>
        <dbReference type="Proteomes" id="UP000750711"/>
    </source>
</evidence>
<organism evidence="6 7">
    <name type="scientific">Trichoglossum hirsutum</name>
    <dbReference type="NCBI Taxonomy" id="265104"/>
    <lineage>
        <taxon>Eukaryota</taxon>
        <taxon>Fungi</taxon>
        <taxon>Dikarya</taxon>
        <taxon>Ascomycota</taxon>
        <taxon>Pezizomycotina</taxon>
        <taxon>Geoglossomycetes</taxon>
        <taxon>Geoglossales</taxon>
        <taxon>Geoglossaceae</taxon>
        <taxon>Trichoglossum</taxon>
    </lineage>
</organism>
<dbReference type="Gene3D" id="1.25.10.10">
    <property type="entry name" value="Leucine-rich Repeat Variant"/>
    <property type="match status" value="1"/>
</dbReference>
<evidence type="ECO:0000259" key="5">
    <source>
        <dbReference type="Pfam" id="PF11935"/>
    </source>
</evidence>
<comment type="subcellular location">
    <subcellularLocation>
        <location evidence="1">Nucleus</location>
    </subcellularLocation>
</comment>
<evidence type="ECO:0000256" key="2">
    <source>
        <dbReference type="ARBA" id="ARBA00022664"/>
    </source>
</evidence>
<proteinExistence type="predicted"/>
<dbReference type="Proteomes" id="UP000750711">
    <property type="component" value="Unassembled WGS sequence"/>
</dbReference>
<dbReference type="PANTHER" id="PTHR15245">
    <property type="entry name" value="SYMPLEKIN-RELATED"/>
    <property type="match status" value="1"/>
</dbReference>
<keyword evidence="7" id="KW-1185">Reference proteome</keyword>
<evidence type="ECO:0000313" key="6">
    <source>
        <dbReference type="EMBL" id="KAH0564790.1"/>
    </source>
</evidence>
<name>A0A9P8LFE8_9PEZI</name>
<dbReference type="AlphaFoldDB" id="A0A9P8LFE8"/>
<evidence type="ECO:0000256" key="4">
    <source>
        <dbReference type="SAM" id="MobiDB-lite"/>
    </source>
</evidence>
<evidence type="ECO:0000256" key="1">
    <source>
        <dbReference type="ARBA" id="ARBA00004123"/>
    </source>
</evidence>
<dbReference type="GO" id="GO:0006397">
    <property type="term" value="P:mRNA processing"/>
    <property type="evidence" value="ECO:0007669"/>
    <property type="project" value="UniProtKB-KW"/>
</dbReference>
<dbReference type="InterPro" id="IPR032460">
    <property type="entry name" value="Symplekin/Pta1_N"/>
</dbReference>
<dbReference type="GO" id="GO:0005847">
    <property type="term" value="C:mRNA cleavage and polyadenylation specificity factor complex"/>
    <property type="evidence" value="ECO:0007669"/>
    <property type="project" value="TreeGrafter"/>
</dbReference>